<evidence type="ECO:0000256" key="12">
    <source>
        <dbReference type="SAM" id="MobiDB-lite"/>
    </source>
</evidence>
<dbReference type="AlphaFoldDB" id="A0A314U8B3"/>
<evidence type="ECO:0000313" key="16">
    <source>
        <dbReference type="Proteomes" id="UP000250321"/>
    </source>
</evidence>
<evidence type="ECO:0000259" key="14">
    <source>
        <dbReference type="SMART" id="SM00499"/>
    </source>
</evidence>
<feature type="chain" id="PRO_5016347168" evidence="13">
    <location>
        <begin position="27"/>
        <end position="212"/>
    </location>
</feature>
<proteinExistence type="inferred from homology"/>
<dbReference type="EMBL" id="PJQY01003902">
    <property type="protein sequence ID" value="PQM33625.1"/>
    <property type="molecule type" value="Genomic_DNA"/>
</dbReference>
<dbReference type="Gene3D" id="1.10.110.10">
    <property type="entry name" value="Plant lipid-transfer and hydrophobic proteins"/>
    <property type="match status" value="1"/>
</dbReference>
<dbReference type="GO" id="GO:0005886">
    <property type="term" value="C:plasma membrane"/>
    <property type="evidence" value="ECO:0007669"/>
    <property type="project" value="UniProtKB-SubCell"/>
</dbReference>
<keyword evidence="5" id="KW-1003">Cell membrane</keyword>
<evidence type="ECO:0000256" key="7">
    <source>
        <dbReference type="ARBA" id="ARBA00022729"/>
    </source>
</evidence>
<dbReference type="Proteomes" id="UP000250321">
    <property type="component" value="Unassembled WGS sequence"/>
</dbReference>
<evidence type="ECO:0000256" key="4">
    <source>
        <dbReference type="ARBA" id="ARBA00022448"/>
    </source>
</evidence>
<dbReference type="SMART" id="SM00499">
    <property type="entry name" value="AAI"/>
    <property type="match status" value="1"/>
</dbReference>
<dbReference type="Pfam" id="PF14368">
    <property type="entry name" value="LTP_2"/>
    <property type="match status" value="1"/>
</dbReference>
<dbReference type="GO" id="GO:0098552">
    <property type="term" value="C:side of membrane"/>
    <property type="evidence" value="ECO:0007669"/>
    <property type="project" value="UniProtKB-KW"/>
</dbReference>
<comment type="function">
    <text evidence="1">Plant non-specific lipid-transfer proteins transfer phospholipids as well as galactolipids across membranes. May play a role in wax or cutin deposition in the cell walls of expanding epidermal cells and certain secretory tissues.</text>
</comment>
<dbReference type="InterPro" id="IPR036312">
    <property type="entry name" value="Bifun_inhib/LTP/seed_sf"/>
</dbReference>
<dbReference type="GO" id="GO:0008289">
    <property type="term" value="F:lipid binding"/>
    <property type="evidence" value="ECO:0007669"/>
    <property type="project" value="UniProtKB-KW"/>
</dbReference>
<sequence>MEISGPFFRLAMALAMTVVLAMPVYGQVGSPCNASAISSLSPCMSFLTNSSSNGTSPTADCCNSLKALTSTSRDCLCLIVTGSVPFQLPINRSLAISLPRACNIPGVPVQCQATVAPIPAPGPSSLAPTLSPGASPSGPTASSVPEPTSSALSPESDTTPLLTPPSTTGGSGAPTATTGSRPVLTPSAAFTSYRLSPSLMLFASGILALKFF</sequence>
<organism evidence="15 16">
    <name type="scientific">Prunus yedoensis var. nudiflora</name>
    <dbReference type="NCBI Taxonomy" id="2094558"/>
    <lineage>
        <taxon>Eukaryota</taxon>
        <taxon>Viridiplantae</taxon>
        <taxon>Streptophyta</taxon>
        <taxon>Embryophyta</taxon>
        <taxon>Tracheophyta</taxon>
        <taxon>Spermatophyta</taxon>
        <taxon>Magnoliopsida</taxon>
        <taxon>eudicotyledons</taxon>
        <taxon>Gunneridae</taxon>
        <taxon>Pentapetalae</taxon>
        <taxon>rosids</taxon>
        <taxon>fabids</taxon>
        <taxon>Rosales</taxon>
        <taxon>Rosaceae</taxon>
        <taxon>Amygdaloideae</taxon>
        <taxon>Amygdaleae</taxon>
        <taxon>Prunus</taxon>
    </lineage>
</organism>
<feature type="compositionally biased region" description="Low complexity" evidence="12">
    <location>
        <begin position="123"/>
        <end position="143"/>
    </location>
</feature>
<evidence type="ECO:0000256" key="8">
    <source>
        <dbReference type="ARBA" id="ARBA00023121"/>
    </source>
</evidence>
<evidence type="ECO:0000256" key="9">
    <source>
        <dbReference type="ARBA" id="ARBA00023157"/>
    </source>
</evidence>
<keyword evidence="6" id="KW-0472">Membrane</keyword>
<dbReference type="OrthoDB" id="1193783at2759"/>
<keyword evidence="4" id="KW-0813">Transport</keyword>
<comment type="subcellular location">
    <subcellularLocation>
        <location evidence="2">Cell membrane</location>
        <topology evidence="2">Lipid-anchor</topology>
        <topology evidence="2">GPI-anchor</topology>
    </subcellularLocation>
</comment>
<dbReference type="PANTHER" id="PTHR33044">
    <property type="entry name" value="BIFUNCTIONAL INHIBITOR/LIPID-TRANSFER PROTEIN/SEED STORAGE 2S ALBUMIN SUPERFAMILY PROTEIN-RELATED"/>
    <property type="match status" value="1"/>
</dbReference>
<feature type="compositionally biased region" description="Low complexity" evidence="12">
    <location>
        <begin position="158"/>
        <end position="179"/>
    </location>
</feature>
<evidence type="ECO:0000256" key="13">
    <source>
        <dbReference type="SAM" id="SignalP"/>
    </source>
</evidence>
<gene>
    <name evidence="15" type="ORF">Pyn_33979</name>
</gene>
<reference evidence="15 16" key="1">
    <citation type="submission" date="2018-02" db="EMBL/GenBank/DDBJ databases">
        <title>Draft genome of wild Prunus yedoensis var. nudiflora.</title>
        <authorList>
            <person name="Baek S."/>
            <person name="Kim J.-H."/>
            <person name="Choi K."/>
            <person name="Kim G.-B."/>
            <person name="Cho A."/>
            <person name="Jang H."/>
            <person name="Shin C.-H."/>
            <person name="Yu H.-J."/>
            <person name="Mun J.-H."/>
        </authorList>
    </citation>
    <scope>NUCLEOTIDE SEQUENCE [LARGE SCALE GENOMIC DNA]</scope>
    <source>
        <strain evidence="16">cv. Jeju island</strain>
        <tissue evidence="15">Leaf</tissue>
    </source>
</reference>
<evidence type="ECO:0000313" key="15">
    <source>
        <dbReference type="EMBL" id="PQM33625.1"/>
    </source>
</evidence>
<evidence type="ECO:0000256" key="11">
    <source>
        <dbReference type="ARBA" id="ARBA00023288"/>
    </source>
</evidence>
<feature type="region of interest" description="Disordered" evidence="12">
    <location>
        <begin position="122"/>
        <end position="183"/>
    </location>
</feature>
<feature type="compositionally biased region" description="Polar residues" evidence="12">
    <location>
        <begin position="145"/>
        <end position="157"/>
    </location>
</feature>
<evidence type="ECO:0000256" key="2">
    <source>
        <dbReference type="ARBA" id="ARBA00004609"/>
    </source>
</evidence>
<comment type="similarity">
    <text evidence="3">Belongs to the plant LTP family.</text>
</comment>
<name>A0A314U8B3_PRUYE</name>
<evidence type="ECO:0000256" key="5">
    <source>
        <dbReference type="ARBA" id="ARBA00022475"/>
    </source>
</evidence>
<feature type="domain" description="Bifunctional inhibitor/plant lipid transfer protein/seed storage helical" evidence="14">
    <location>
        <begin position="32"/>
        <end position="111"/>
    </location>
</feature>
<keyword evidence="9" id="KW-1015">Disulfide bond</keyword>
<dbReference type="SUPFAM" id="SSF47699">
    <property type="entry name" value="Bifunctional inhibitor/lipid-transfer protein/seed storage 2S albumin"/>
    <property type="match status" value="1"/>
</dbReference>
<keyword evidence="8" id="KW-0446">Lipid-binding</keyword>
<feature type="signal peptide" evidence="13">
    <location>
        <begin position="1"/>
        <end position="26"/>
    </location>
</feature>
<keyword evidence="16" id="KW-1185">Reference proteome</keyword>
<dbReference type="STRING" id="2094558.A0A314U8B3"/>
<keyword evidence="10" id="KW-0325">Glycoprotein</keyword>
<keyword evidence="11" id="KW-0449">Lipoprotein</keyword>
<evidence type="ECO:0000256" key="3">
    <source>
        <dbReference type="ARBA" id="ARBA00009748"/>
    </source>
</evidence>
<keyword evidence="7 13" id="KW-0732">Signal</keyword>
<dbReference type="FunFam" id="1.10.110.10:FF:000001">
    <property type="entry name" value="Bifunctional inhibitor/lipid-transfer protein/seed storage 2S albumin superfamily protein"/>
    <property type="match status" value="1"/>
</dbReference>
<dbReference type="InterPro" id="IPR043325">
    <property type="entry name" value="LTSS"/>
</dbReference>
<keyword evidence="6" id="KW-0336">GPI-anchor</keyword>
<protein>
    <submittedName>
        <fullName evidence="15">Non-specific lipid transfer protein GPI-anchored 2</fullName>
    </submittedName>
</protein>
<comment type="caution">
    <text evidence="15">The sequence shown here is derived from an EMBL/GenBank/DDBJ whole genome shotgun (WGS) entry which is preliminary data.</text>
</comment>
<evidence type="ECO:0000256" key="1">
    <source>
        <dbReference type="ARBA" id="ARBA00003211"/>
    </source>
</evidence>
<dbReference type="CDD" id="cd00010">
    <property type="entry name" value="AAI_LTSS"/>
    <property type="match status" value="1"/>
</dbReference>
<evidence type="ECO:0000256" key="6">
    <source>
        <dbReference type="ARBA" id="ARBA00022622"/>
    </source>
</evidence>
<evidence type="ECO:0000256" key="10">
    <source>
        <dbReference type="ARBA" id="ARBA00023180"/>
    </source>
</evidence>
<dbReference type="InterPro" id="IPR016140">
    <property type="entry name" value="Bifunc_inhib/LTP/seed_store"/>
</dbReference>
<accession>A0A314U8B3</accession>